<organism evidence="1">
    <name type="scientific">viral metagenome</name>
    <dbReference type="NCBI Taxonomy" id="1070528"/>
    <lineage>
        <taxon>unclassified sequences</taxon>
        <taxon>metagenomes</taxon>
        <taxon>organismal metagenomes</taxon>
    </lineage>
</organism>
<evidence type="ECO:0000313" key="1">
    <source>
        <dbReference type="EMBL" id="QHU23400.1"/>
    </source>
</evidence>
<accession>A0A6C0L3H2</accession>
<protein>
    <submittedName>
        <fullName evidence="1">Uncharacterized protein</fullName>
    </submittedName>
</protein>
<dbReference type="AlphaFoldDB" id="A0A6C0L3H2"/>
<dbReference type="EMBL" id="MN741028">
    <property type="protein sequence ID" value="QHU23400.1"/>
    <property type="molecule type" value="Genomic_DNA"/>
</dbReference>
<proteinExistence type="predicted"/>
<name>A0A6C0L3H2_9ZZZZ</name>
<sequence length="63" mass="7384">MGCHHWTYLFGHNLICNACIDFSKMIKDYQFMMYGTAATTFALKMNQFITENNIEDQLKKPIT</sequence>
<reference evidence="1" key="1">
    <citation type="journal article" date="2020" name="Nature">
        <title>Giant virus diversity and host interactions through global metagenomics.</title>
        <authorList>
            <person name="Schulz F."/>
            <person name="Roux S."/>
            <person name="Paez-Espino D."/>
            <person name="Jungbluth S."/>
            <person name="Walsh D.A."/>
            <person name="Denef V.J."/>
            <person name="McMahon K.D."/>
            <person name="Konstantinidis K.T."/>
            <person name="Eloe-Fadrosh E.A."/>
            <person name="Kyrpides N.C."/>
            <person name="Woyke T."/>
        </authorList>
    </citation>
    <scope>NUCLEOTIDE SEQUENCE</scope>
    <source>
        <strain evidence="1">GVMAG-S-ERX555907-94</strain>
    </source>
</reference>